<dbReference type="EMBL" id="JALJYF010000002">
    <property type="protein sequence ID" value="MCP1728087.1"/>
    <property type="molecule type" value="Genomic_DNA"/>
</dbReference>
<dbReference type="Proteomes" id="UP001523550">
    <property type="component" value="Unassembled WGS sequence"/>
</dbReference>
<organism evidence="1 2">
    <name type="scientific">Natronospira proteinivora</name>
    <dbReference type="NCBI Taxonomy" id="1807133"/>
    <lineage>
        <taxon>Bacteria</taxon>
        <taxon>Pseudomonadati</taxon>
        <taxon>Pseudomonadota</taxon>
        <taxon>Gammaproteobacteria</taxon>
        <taxon>Natronospirales</taxon>
        <taxon>Natronospiraceae</taxon>
        <taxon>Natronospira</taxon>
    </lineage>
</organism>
<gene>
    <name evidence="1" type="ORF">J2T60_002087</name>
</gene>
<evidence type="ECO:0000313" key="2">
    <source>
        <dbReference type="Proteomes" id="UP001523550"/>
    </source>
</evidence>
<protein>
    <submittedName>
        <fullName evidence="1">Type II secretory pathway pseudopilin PulG</fullName>
    </submittedName>
</protein>
<proteinExistence type="predicted"/>
<accession>A0ABT1G9U8</accession>
<sequence>MVLVILGVLAVVAVPRFTGGTPYEARGYLDELSSAARYAQLQATVTGCQARFQVAGGDYRLDHADNCSPGDFGNTPIPHPSRGGPFQGSLPSGVSASDVTVVFDALGVPLSGGGSAVTVSGGGFSGSFLIHDQTGHVVRQ</sequence>
<dbReference type="SUPFAM" id="SSF54523">
    <property type="entry name" value="Pili subunits"/>
    <property type="match status" value="1"/>
</dbReference>
<name>A0ABT1G9U8_9GAMM</name>
<keyword evidence="2" id="KW-1185">Reference proteome</keyword>
<dbReference type="InterPro" id="IPR045584">
    <property type="entry name" value="Pilin-like"/>
</dbReference>
<evidence type="ECO:0000313" key="1">
    <source>
        <dbReference type="EMBL" id="MCP1728087.1"/>
    </source>
</evidence>
<comment type="caution">
    <text evidence="1">The sequence shown here is derived from an EMBL/GenBank/DDBJ whole genome shotgun (WGS) entry which is preliminary data.</text>
</comment>
<reference evidence="1 2" key="1">
    <citation type="submission" date="2022-03" db="EMBL/GenBank/DDBJ databases">
        <title>Genomic Encyclopedia of Type Strains, Phase III (KMG-III): the genomes of soil and plant-associated and newly described type strains.</title>
        <authorList>
            <person name="Whitman W."/>
        </authorList>
    </citation>
    <scope>NUCLEOTIDE SEQUENCE [LARGE SCALE GENOMIC DNA]</scope>
    <source>
        <strain evidence="1 2">BSker1</strain>
    </source>
</reference>